<dbReference type="KEGG" id="vg:35382239"/>
<reference evidence="1" key="1">
    <citation type="submission" date="2017-08" db="EMBL/GenBank/DDBJ databases">
        <authorList>
            <consortium name="Urmite Genomes"/>
        </authorList>
    </citation>
    <scope>NUCLEOTIDE SEQUENCE [LARGE SCALE GENOMIC DNA]</scope>
    <source>
        <strain evidence="1">IHUMI-LCC2</strain>
    </source>
</reference>
<keyword evidence="2" id="KW-1185">Reference proteome</keyword>
<dbReference type="GeneID" id="35382239"/>
<proteinExistence type="predicted"/>
<protein>
    <recommendedName>
        <fullName evidence="3">F-box domain-containing protein</fullName>
    </recommendedName>
</protein>
<evidence type="ECO:0000313" key="2">
    <source>
        <dbReference type="Proteomes" id="UP000236316"/>
    </source>
</evidence>
<accession>A0A2I2L4A2</accession>
<dbReference type="Proteomes" id="UP000236316">
    <property type="component" value="Segment"/>
</dbReference>
<name>A0A2I2L4A2_9VIRU</name>
<dbReference type="RefSeq" id="YP_009448656.1">
    <property type="nucleotide sequence ID" value="NC_036594.1"/>
</dbReference>
<dbReference type="EMBL" id="LT906555">
    <property type="protein sequence ID" value="SNW62354.1"/>
    <property type="molecule type" value="Genomic_DNA"/>
</dbReference>
<organism evidence="1">
    <name type="scientific">Orpheovirus IHUMI-LCC2</name>
    <dbReference type="NCBI Taxonomy" id="2023057"/>
    <lineage>
        <taxon>Viruses</taxon>
        <taxon>Varidnaviria</taxon>
        <taxon>Bamfordvirae</taxon>
        <taxon>Nucleocytoviricota</taxon>
        <taxon>Megaviricetes</taxon>
        <taxon>Pimascovirales</taxon>
        <taxon>Ocovirineae</taxon>
        <taxon>Orpheoviridae</taxon>
        <taxon>Alphaorpheovirus</taxon>
        <taxon>Alphaorpheovirus massiliense</taxon>
    </lineage>
</organism>
<evidence type="ECO:0008006" key="3">
    <source>
        <dbReference type="Google" id="ProtNLM"/>
    </source>
</evidence>
<sequence length="110" mass="13697">MKILLLVFKDLDVLTLYNLRRTNKWIKFIIDCNPKLFWYKHYPIAKIKPYVYNYEYSEKYNVLMILCMNYYRINIIDEINYSYRYMVTYADDYVPPKQLIYLMNIFNVII</sequence>
<gene>
    <name evidence="1" type="ORF">ORPV_450</name>
</gene>
<evidence type="ECO:0000313" key="1">
    <source>
        <dbReference type="EMBL" id="SNW62354.1"/>
    </source>
</evidence>